<keyword evidence="16" id="KW-1185">Reference proteome</keyword>
<feature type="domain" description="G-protein coupled receptors family 1 profile" evidence="14">
    <location>
        <begin position="47"/>
        <end position="213"/>
    </location>
</feature>
<dbReference type="GO" id="GO:0005886">
    <property type="term" value="C:plasma membrane"/>
    <property type="evidence" value="ECO:0007669"/>
    <property type="project" value="UniProtKB-SubCell"/>
</dbReference>
<comment type="caution">
    <text evidence="15">The sequence shown here is derived from an EMBL/GenBank/DDBJ whole genome shotgun (WGS) entry which is preliminary data.</text>
</comment>
<dbReference type="PROSITE" id="PS00237">
    <property type="entry name" value="G_PROTEIN_RECEP_F1_1"/>
    <property type="match status" value="1"/>
</dbReference>
<feature type="transmembrane region" description="Helical" evidence="12">
    <location>
        <begin position="141"/>
        <end position="161"/>
    </location>
</feature>
<feature type="domain" description="UBC core" evidence="13">
    <location>
        <begin position="221"/>
        <end position="355"/>
    </location>
</feature>
<evidence type="ECO:0000313" key="16">
    <source>
        <dbReference type="Proteomes" id="UP000225706"/>
    </source>
</evidence>
<evidence type="ECO:0000256" key="4">
    <source>
        <dbReference type="ARBA" id="ARBA00022786"/>
    </source>
</evidence>
<evidence type="ECO:0000259" key="14">
    <source>
        <dbReference type="PROSITE" id="PS50262"/>
    </source>
</evidence>
<evidence type="ECO:0000256" key="3">
    <source>
        <dbReference type="ARBA" id="ARBA00022692"/>
    </source>
</evidence>
<feature type="transmembrane region" description="Helical" evidence="12">
    <location>
        <begin position="29"/>
        <end position="56"/>
    </location>
</feature>
<keyword evidence="9 11" id="KW-0675">Receptor</keyword>
<dbReference type="PANTHER" id="PTHR24248:SF125">
    <property type="entry name" value="DOPAMINE D2-LIKE RECEPTOR"/>
    <property type="match status" value="1"/>
</dbReference>
<evidence type="ECO:0000256" key="1">
    <source>
        <dbReference type="ARBA" id="ARBA00004651"/>
    </source>
</evidence>
<dbReference type="PANTHER" id="PTHR24248">
    <property type="entry name" value="ADRENERGIC RECEPTOR-RELATED G-PROTEIN COUPLED RECEPTOR"/>
    <property type="match status" value="1"/>
</dbReference>
<evidence type="ECO:0000256" key="8">
    <source>
        <dbReference type="ARBA" id="ARBA00023157"/>
    </source>
</evidence>
<reference evidence="16" key="1">
    <citation type="journal article" date="2017" name="bioRxiv">
        <title>Comparative analysis of the genomes of Stylophora pistillata and Acropora digitifera provides evidence for extensive differences between species of corals.</title>
        <authorList>
            <person name="Voolstra C.R."/>
            <person name="Li Y."/>
            <person name="Liew Y.J."/>
            <person name="Baumgarten S."/>
            <person name="Zoccola D."/>
            <person name="Flot J.-F."/>
            <person name="Tambutte S."/>
            <person name="Allemand D."/>
            <person name="Aranda M."/>
        </authorList>
    </citation>
    <scope>NUCLEOTIDE SEQUENCE [LARGE SCALE GENOMIC DNA]</scope>
</reference>
<evidence type="ECO:0000313" key="15">
    <source>
        <dbReference type="EMBL" id="PFX33143.1"/>
    </source>
</evidence>
<comment type="subcellular location">
    <subcellularLocation>
        <location evidence="1">Cell membrane</location>
        <topology evidence="1">Multi-pass membrane protein</topology>
    </subcellularLocation>
</comment>
<comment type="similarity">
    <text evidence="11">Belongs to the G-protein coupled receptor 1 family.</text>
</comment>
<keyword evidence="6 11" id="KW-0297">G-protein coupled receptor</keyword>
<dbReference type="PROSITE" id="PS50262">
    <property type="entry name" value="G_PROTEIN_RECEP_F1_2"/>
    <property type="match status" value="1"/>
</dbReference>
<dbReference type="GO" id="GO:0004930">
    <property type="term" value="F:G protein-coupled receptor activity"/>
    <property type="evidence" value="ECO:0007669"/>
    <property type="project" value="UniProtKB-KW"/>
</dbReference>
<gene>
    <name evidence="15" type="primary">Ube2v1</name>
    <name evidence="15" type="ORF">AWC38_SpisGene2021</name>
</gene>
<dbReference type="InterPro" id="IPR000608">
    <property type="entry name" value="UBC"/>
</dbReference>
<evidence type="ECO:0000259" key="13">
    <source>
        <dbReference type="PROSITE" id="PS50127"/>
    </source>
</evidence>
<keyword evidence="5 12" id="KW-1133">Transmembrane helix</keyword>
<dbReference type="STRING" id="50429.A0A2B4SVM9"/>
<dbReference type="Gene3D" id="3.10.110.10">
    <property type="entry name" value="Ubiquitin Conjugating Enzyme"/>
    <property type="match status" value="1"/>
</dbReference>
<feature type="transmembrane region" description="Helical" evidence="12">
    <location>
        <begin position="173"/>
        <end position="195"/>
    </location>
</feature>
<organism evidence="15 16">
    <name type="scientific">Stylophora pistillata</name>
    <name type="common">Smooth cauliflower coral</name>
    <dbReference type="NCBI Taxonomy" id="50429"/>
    <lineage>
        <taxon>Eukaryota</taxon>
        <taxon>Metazoa</taxon>
        <taxon>Cnidaria</taxon>
        <taxon>Anthozoa</taxon>
        <taxon>Hexacorallia</taxon>
        <taxon>Scleractinia</taxon>
        <taxon>Astrocoeniina</taxon>
        <taxon>Pocilloporidae</taxon>
        <taxon>Stylophora</taxon>
    </lineage>
</organism>
<keyword evidence="3 11" id="KW-0812">Transmembrane</keyword>
<dbReference type="CDD" id="cd23807">
    <property type="entry name" value="UEV_UBE2V"/>
    <property type="match status" value="1"/>
</dbReference>
<keyword evidence="7 12" id="KW-0472">Membrane</keyword>
<dbReference type="FunFam" id="3.10.110.10:FF:000026">
    <property type="entry name" value="Ubiquitin-conjugating enzyme E2 variant"/>
    <property type="match status" value="1"/>
</dbReference>
<feature type="transmembrane region" description="Helical" evidence="12">
    <location>
        <begin position="68"/>
        <end position="88"/>
    </location>
</feature>
<dbReference type="Pfam" id="PF00179">
    <property type="entry name" value="UQ_con"/>
    <property type="match status" value="1"/>
</dbReference>
<evidence type="ECO:0000256" key="10">
    <source>
        <dbReference type="ARBA" id="ARBA00023224"/>
    </source>
</evidence>
<proteinExistence type="inferred from homology"/>
<sequence>MQLGVNNSSTSMASFTPDAETYLGVDTSVLIPISVTWAALGLVSTALNIIVCLIVLSDRRLWTITNSFIVSLSVADLLIAAALIPIYICENFTMTQTPITGYVIAFLLLASIFNIGAVTYERYVALTRPFGYRVTMNATRVAVIISLCWIIPCFISILPLAWDADPMSKYHKIYMFVTVFGFVLLPCLVMVWIYVRLLRVVRRFISRNRRRSTWGNRTVVPRNFRLLEELEEGQKGGDGLVSWGLEDDDDMNLTTWTGMILGPPRTVYENRIYNLKITCGPKYPDDPPNVRFKTRININGVNAAGVVDPKSCKVLKSWLRSNTIKTVLQELRRMMTLKENLKLTQPPEGSTYDGH</sequence>
<evidence type="ECO:0000256" key="5">
    <source>
        <dbReference type="ARBA" id="ARBA00022989"/>
    </source>
</evidence>
<evidence type="ECO:0000256" key="2">
    <source>
        <dbReference type="ARBA" id="ARBA00022475"/>
    </source>
</evidence>
<evidence type="ECO:0000256" key="6">
    <source>
        <dbReference type="ARBA" id="ARBA00023040"/>
    </source>
</evidence>
<keyword evidence="10 11" id="KW-0807">Transducer</keyword>
<dbReference type="SMART" id="SM00212">
    <property type="entry name" value="UBCc"/>
    <property type="match status" value="1"/>
</dbReference>
<dbReference type="AlphaFoldDB" id="A0A2B4SVM9"/>
<keyword evidence="4" id="KW-0833">Ubl conjugation pathway</keyword>
<dbReference type="PRINTS" id="PR00237">
    <property type="entry name" value="GPCRRHODOPSN"/>
</dbReference>
<dbReference type="Proteomes" id="UP000225706">
    <property type="component" value="Unassembled WGS sequence"/>
</dbReference>
<dbReference type="SUPFAM" id="SSF81321">
    <property type="entry name" value="Family A G protein-coupled receptor-like"/>
    <property type="match status" value="1"/>
</dbReference>
<dbReference type="InterPro" id="IPR016135">
    <property type="entry name" value="UBQ-conjugating_enzyme/RWD"/>
</dbReference>
<dbReference type="InterPro" id="IPR000276">
    <property type="entry name" value="GPCR_Rhodpsn"/>
</dbReference>
<evidence type="ECO:0000256" key="12">
    <source>
        <dbReference type="SAM" id="Phobius"/>
    </source>
</evidence>
<protein>
    <submittedName>
        <fullName evidence="15">Ubiquitin-conjugating enzyme E2 variant 1</fullName>
    </submittedName>
</protein>
<dbReference type="EMBL" id="LSMT01000015">
    <property type="protein sequence ID" value="PFX33143.1"/>
    <property type="molecule type" value="Genomic_DNA"/>
</dbReference>
<evidence type="ECO:0000256" key="9">
    <source>
        <dbReference type="ARBA" id="ARBA00023170"/>
    </source>
</evidence>
<accession>A0A2B4SVM9</accession>
<dbReference type="SUPFAM" id="SSF54495">
    <property type="entry name" value="UBC-like"/>
    <property type="match status" value="1"/>
</dbReference>
<dbReference type="OrthoDB" id="10010417at2759"/>
<dbReference type="InterPro" id="IPR017452">
    <property type="entry name" value="GPCR_Rhodpsn_7TM"/>
</dbReference>
<dbReference type="CDD" id="cd00637">
    <property type="entry name" value="7tm_classA_rhodopsin-like"/>
    <property type="match status" value="1"/>
</dbReference>
<dbReference type="Pfam" id="PF00001">
    <property type="entry name" value="7tm_1"/>
    <property type="match status" value="1"/>
</dbReference>
<feature type="transmembrane region" description="Helical" evidence="12">
    <location>
        <begin position="100"/>
        <end position="120"/>
    </location>
</feature>
<keyword evidence="2" id="KW-1003">Cell membrane</keyword>
<keyword evidence="8" id="KW-1015">Disulfide bond</keyword>
<dbReference type="Gene3D" id="1.20.1070.10">
    <property type="entry name" value="Rhodopsin 7-helix transmembrane proteins"/>
    <property type="match status" value="1"/>
</dbReference>
<evidence type="ECO:0000256" key="7">
    <source>
        <dbReference type="ARBA" id="ARBA00023136"/>
    </source>
</evidence>
<dbReference type="PROSITE" id="PS50127">
    <property type="entry name" value="UBC_2"/>
    <property type="match status" value="1"/>
</dbReference>
<name>A0A2B4SVM9_STYPI</name>
<evidence type="ECO:0000256" key="11">
    <source>
        <dbReference type="RuleBase" id="RU000688"/>
    </source>
</evidence>